<keyword evidence="2" id="KW-1185">Reference proteome</keyword>
<name>D7LNF4_ARALL</name>
<evidence type="ECO:0000313" key="1">
    <source>
        <dbReference type="EMBL" id="EFH53615.1"/>
    </source>
</evidence>
<proteinExistence type="predicted"/>
<dbReference type="AlphaFoldDB" id="D7LNF4"/>
<dbReference type="Proteomes" id="UP000008694">
    <property type="component" value="Unassembled WGS sequence"/>
</dbReference>
<organism evidence="2">
    <name type="scientific">Arabidopsis lyrata subsp. lyrata</name>
    <name type="common">Lyre-leaved rock-cress</name>
    <dbReference type="NCBI Taxonomy" id="81972"/>
    <lineage>
        <taxon>Eukaryota</taxon>
        <taxon>Viridiplantae</taxon>
        <taxon>Streptophyta</taxon>
        <taxon>Embryophyta</taxon>
        <taxon>Tracheophyta</taxon>
        <taxon>Spermatophyta</taxon>
        <taxon>Magnoliopsida</taxon>
        <taxon>eudicotyledons</taxon>
        <taxon>Gunneridae</taxon>
        <taxon>Pentapetalae</taxon>
        <taxon>rosids</taxon>
        <taxon>malvids</taxon>
        <taxon>Brassicales</taxon>
        <taxon>Brassicaceae</taxon>
        <taxon>Camelineae</taxon>
        <taxon>Arabidopsis</taxon>
    </lineage>
</organism>
<dbReference type="Gramene" id="scaffold_501293.1">
    <property type="protein sequence ID" value="scaffold_501293.1"/>
    <property type="gene ID" value="scaffold_501293.1"/>
</dbReference>
<dbReference type="EMBL" id="GL348717">
    <property type="protein sequence ID" value="EFH53615.1"/>
    <property type="molecule type" value="Genomic_DNA"/>
</dbReference>
<dbReference type="STRING" id="81972.D7LNF4"/>
<gene>
    <name evidence="1" type="ORF">ARALYDRAFT_905589</name>
</gene>
<reference evidence="2" key="1">
    <citation type="journal article" date="2011" name="Nat. Genet.">
        <title>The Arabidopsis lyrata genome sequence and the basis of rapid genome size change.</title>
        <authorList>
            <person name="Hu T.T."/>
            <person name="Pattyn P."/>
            <person name="Bakker E.G."/>
            <person name="Cao J."/>
            <person name="Cheng J.-F."/>
            <person name="Clark R.M."/>
            <person name="Fahlgren N."/>
            <person name="Fawcett J.A."/>
            <person name="Grimwood J."/>
            <person name="Gundlach H."/>
            <person name="Haberer G."/>
            <person name="Hollister J.D."/>
            <person name="Ossowski S."/>
            <person name="Ottilar R.P."/>
            <person name="Salamov A.A."/>
            <person name="Schneeberger K."/>
            <person name="Spannagl M."/>
            <person name="Wang X."/>
            <person name="Yang L."/>
            <person name="Nasrallah M.E."/>
            <person name="Bergelson J."/>
            <person name="Carrington J.C."/>
            <person name="Gaut B.S."/>
            <person name="Schmutz J."/>
            <person name="Mayer K.F.X."/>
            <person name="Van de Peer Y."/>
            <person name="Grigoriev I.V."/>
            <person name="Nordborg M."/>
            <person name="Weigel D."/>
            <person name="Guo Y.-L."/>
        </authorList>
    </citation>
    <scope>NUCLEOTIDE SEQUENCE [LARGE SCALE GENOMIC DNA]</scope>
    <source>
        <strain evidence="2">cv. MN47</strain>
    </source>
</reference>
<accession>D7LNF4</accession>
<sequence length="67" mass="7528">MVKGGDALGQQYNTPHSKLLNGVDKSSKIGPFHENNLLRPYVFFYVLDGMEHSDGSSYRNDLELLLT</sequence>
<protein>
    <submittedName>
        <fullName evidence="1">Predicted protein</fullName>
    </submittedName>
</protein>
<evidence type="ECO:0000313" key="2">
    <source>
        <dbReference type="Proteomes" id="UP000008694"/>
    </source>
</evidence>
<dbReference type="HOGENOM" id="CLU_2815876_0_0_1"/>